<comment type="caution">
    <text evidence="9">The sequence shown here is derived from an EMBL/GenBank/DDBJ whole genome shotgun (WGS) entry which is preliminary data.</text>
</comment>
<reference evidence="9 10" key="1">
    <citation type="submission" date="2019-10" db="EMBL/GenBank/DDBJ databases">
        <title>Nocardia macrotermitis sp. nov. and Nocardia aurantia sp. nov., isolated from the gut of fungus growing-termite Macrotermes natalensis.</title>
        <authorList>
            <person name="Benndorf R."/>
            <person name="Schwitalla J."/>
            <person name="Martin K."/>
            <person name="De Beer W."/>
            <person name="Kaster A.-K."/>
            <person name="Vollmers J."/>
            <person name="Poulsen M."/>
            <person name="Beemelmanns C."/>
        </authorList>
    </citation>
    <scope>NUCLEOTIDE SEQUENCE [LARGE SCALE GENOMIC DNA]</scope>
    <source>
        <strain evidence="9 10">RB56</strain>
    </source>
</reference>
<evidence type="ECO:0000313" key="9">
    <source>
        <dbReference type="EMBL" id="MQY27821.1"/>
    </source>
</evidence>
<dbReference type="AlphaFoldDB" id="A0A7K0DQ38"/>
<feature type="transmembrane region" description="Helical" evidence="7">
    <location>
        <begin position="277"/>
        <end position="298"/>
    </location>
</feature>
<keyword evidence="3 6" id="KW-0378">Hydrolase</keyword>
<proteinExistence type="inferred from homology"/>
<evidence type="ECO:0000256" key="7">
    <source>
        <dbReference type="SAM" id="Phobius"/>
    </source>
</evidence>
<evidence type="ECO:0000256" key="3">
    <source>
        <dbReference type="ARBA" id="ARBA00022801"/>
    </source>
</evidence>
<gene>
    <name evidence="9" type="primary">htpX_3</name>
    <name evidence="9" type="ORF">NRB56_34040</name>
</gene>
<comment type="similarity">
    <text evidence="6">Belongs to the peptidase M48 family.</text>
</comment>
<dbReference type="OrthoDB" id="9785340at2"/>
<dbReference type="RefSeq" id="WP_153343296.1">
    <property type="nucleotide sequence ID" value="NZ_WEGI01000007.1"/>
</dbReference>
<dbReference type="PANTHER" id="PTHR34978">
    <property type="entry name" value="POSSIBLE SENSOR-TRANSDUCER PROTEIN BLAR"/>
    <property type="match status" value="1"/>
</dbReference>
<dbReference type="InterPro" id="IPR052173">
    <property type="entry name" value="Beta-lactam_resp_regulator"/>
</dbReference>
<dbReference type="Pfam" id="PF01435">
    <property type="entry name" value="Peptidase_M48"/>
    <property type="match status" value="1"/>
</dbReference>
<evidence type="ECO:0000256" key="4">
    <source>
        <dbReference type="ARBA" id="ARBA00022833"/>
    </source>
</evidence>
<keyword evidence="5 6" id="KW-0482">Metalloprotease</keyword>
<dbReference type="CDD" id="cd07326">
    <property type="entry name" value="M56_BlaR1_MecR1_like"/>
    <property type="match status" value="1"/>
</dbReference>
<dbReference type="EMBL" id="WEGI01000007">
    <property type="protein sequence ID" value="MQY27821.1"/>
    <property type="molecule type" value="Genomic_DNA"/>
</dbReference>
<organism evidence="9 10">
    <name type="scientific">Nocardia aurantia</name>
    <dbReference type="NCBI Taxonomy" id="2585199"/>
    <lineage>
        <taxon>Bacteria</taxon>
        <taxon>Bacillati</taxon>
        <taxon>Actinomycetota</taxon>
        <taxon>Actinomycetes</taxon>
        <taxon>Mycobacteriales</taxon>
        <taxon>Nocardiaceae</taxon>
        <taxon>Nocardia</taxon>
    </lineage>
</organism>
<keyword evidence="7" id="KW-0812">Transmembrane</keyword>
<name>A0A7K0DQ38_9NOCA</name>
<dbReference type="Proteomes" id="UP000431401">
    <property type="component" value="Unassembled WGS sequence"/>
</dbReference>
<sequence>MHVAVYLPLIMPILAAVSARRLAMWLPPRLATWLLTAAAAILAAASWLALAALTAVPIGRVPAVARWGRWSTHLPDHDGPISLLVGLAAGAALGAGAFAAGRTIVRRTRAVRAAARTAGAMPGTESVVVLDDPDPDAYAIPGSPGRIVVTTGMLAALDAPERHALLAHERAHLRDRHHLFVACADLAAAVDPLLRPLATAVRYTTERWADESAVTEVGDRRLVARAIGKAALRTRRASGGPALALAVAGRNPDRGGPVPRRVAALLTPGPTVRRTRWLTATALAVVGFAAATCLHAVYDLNILFEHARLPH</sequence>
<keyword evidence="10" id="KW-1185">Reference proteome</keyword>
<keyword evidence="7" id="KW-0472">Membrane</keyword>
<evidence type="ECO:0000256" key="1">
    <source>
        <dbReference type="ARBA" id="ARBA00022670"/>
    </source>
</evidence>
<protein>
    <submittedName>
        <fullName evidence="9">Protease HtpX</fullName>
        <ecNumber evidence="9">3.4.24.-</ecNumber>
    </submittedName>
</protein>
<keyword evidence="2" id="KW-0479">Metal-binding</keyword>
<dbReference type="EC" id="3.4.24.-" evidence="9"/>
<evidence type="ECO:0000256" key="6">
    <source>
        <dbReference type="RuleBase" id="RU003983"/>
    </source>
</evidence>
<evidence type="ECO:0000256" key="2">
    <source>
        <dbReference type="ARBA" id="ARBA00022723"/>
    </source>
</evidence>
<dbReference type="PANTHER" id="PTHR34978:SF3">
    <property type="entry name" value="SLR0241 PROTEIN"/>
    <property type="match status" value="1"/>
</dbReference>
<keyword evidence="4 6" id="KW-0862">Zinc</keyword>
<dbReference type="GO" id="GO:0004222">
    <property type="term" value="F:metalloendopeptidase activity"/>
    <property type="evidence" value="ECO:0007669"/>
    <property type="project" value="InterPro"/>
</dbReference>
<feature type="domain" description="Peptidase M48" evidence="8">
    <location>
        <begin position="109"/>
        <end position="184"/>
    </location>
</feature>
<keyword evidence="7" id="KW-1133">Transmembrane helix</keyword>
<evidence type="ECO:0000259" key="8">
    <source>
        <dbReference type="Pfam" id="PF01435"/>
    </source>
</evidence>
<evidence type="ECO:0000256" key="5">
    <source>
        <dbReference type="ARBA" id="ARBA00023049"/>
    </source>
</evidence>
<feature type="transmembrane region" description="Helical" evidence="7">
    <location>
        <begin position="79"/>
        <end position="100"/>
    </location>
</feature>
<dbReference type="InterPro" id="IPR001915">
    <property type="entry name" value="Peptidase_M48"/>
</dbReference>
<accession>A0A7K0DQ38</accession>
<evidence type="ECO:0000313" key="10">
    <source>
        <dbReference type="Proteomes" id="UP000431401"/>
    </source>
</evidence>
<dbReference type="GO" id="GO:0006508">
    <property type="term" value="P:proteolysis"/>
    <property type="evidence" value="ECO:0007669"/>
    <property type="project" value="UniProtKB-KW"/>
</dbReference>
<dbReference type="GO" id="GO:0046872">
    <property type="term" value="F:metal ion binding"/>
    <property type="evidence" value="ECO:0007669"/>
    <property type="project" value="UniProtKB-KW"/>
</dbReference>
<feature type="transmembrane region" description="Helical" evidence="7">
    <location>
        <begin position="30"/>
        <end position="59"/>
    </location>
</feature>
<keyword evidence="1 6" id="KW-0645">Protease</keyword>
<comment type="cofactor">
    <cofactor evidence="6">
        <name>Zn(2+)</name>
        <dbReference type="ChEBI" id="CHEBI:29105"/>
    </cofactor>
    <text evidence="6">Binds 1 zinc ion per subunit.</text>
</comment>
<feature type="transmembrane region" description="Helical" evidence="7">
    <location>
        <begin position="6"/>
        <end position="23"/>
    </location>
</feature>
<dbReference type="Gene3D" id="3.30.2010.10">
    <property type="entry name" value="Metalloproteases ('zincins'), catalytic domain"/>
    <property type="match status" value="1"/>
</dbReference>